<name>A0AAE9SMX3_9VIBR</name>
<feature type="transmembrane region" description="Helical" evidence="12">
    <location>
        <begin position="386"/>
        <end position="404"/>
    </location>
</feature>
<keyword evidence="9 12" id="KW-0472">Membrane</keyword>
<keyword evidence="8" id="KW-0406">Ion transport</keyword>
<dbReference type="InterPro" id="IPR050222">
    <property type="entry name" value="MATE_MdtK"/>
</dbReference>
<dbReference type="InterPro" id="IPR002528">
    <property type="entry name" value="MATE_fam"/>
</dbReference>
<evidence type="ECO:0000256" key="1">
    <source>
        <dbReference type="ARBA" id="ARBA00004429"/>
    </source>
</evidence>
<feature type="transmembrane region" description="Helical" evidence="12">
    <location>
        <begin position="57"/>
        <end position="78"/>
    </location>
</feature>
<evidence type="ECO:0000256" key="7">
    <source>
        <dbReference type="ARBA" id="ARBA00022989"/>
    </source>
</evidence>
<feature type="transmembrane region" description="Helical" evidence="12">
    <location>
        <begin position="238"/>
        <end position="264"/>
    </location>
</feature>
<evidence type="ECO:0000256" key="2">
    <source>
        <dbReference type="ARBA" id="ARBA00013489"/>
    </source>
</evidence>
<dbReference type="PANTHER" id="PTHR43298:SF2">
    <property type="entry name" value="FMN_FAD EXPORTER YEEO-RELATED"/>
    <property type="match status" value="1"/>
</dbReference>
<keyword evidence="4" id="KW-0050">Antiport</keyword>
<feature type="transmembrane region" description="Helical" evidence="12">
    <location>
        <begin position="358"/>
        <end position="379"/>
    </location>
</feature>
<dbReference type="AlphaFoldDB" id="A0AAE9SMX3"/>
<comment type="subcellular location">
    <subcellularLocation>
        <location evidence="1">Cell inner membrane</location>
        <topology evidence="1">Multi-pass membrane protein</topology>
    </subcellularLocation>
</comment>
<gene>
    <name evidence="13" type="ORF">HB761_13030</name>
</gene>
<dbReference type="InterPro" id="IPR048279">
    <property type="entry name" value="MdtK-like"/>
</dbReference>
<evidence type="ECO:0000313" key="14">
    <source>
        <dbReference type="Proteomes" id="UP001058687"/>
    </source>
</evidence>
<evidence type="ECO:0000256" key="3">
    <source>
        <dbReference type="ARBA" id="ARBA00022448"/>
    </source>
</evidence>
<evidence type="ECO:0000256" key="11">
    <source>
        <dbReference type="ARBA" id="ARBA00031636"/>
    </source>
</evidence>
<dbReference type="RefSeq" id="WP_255935087.1">
    <property type="nucleotide sequence ID" value="NZ_CP050467.1"/>
</dbReference>
<feature type="transmembrane region" description="Helical" evidence="12">
    <location>
        <begin position="90"/>
        <end position="112"/>
    </location>
</feature>
<evidence type="ECO:0000256" key="8">
    <source>
        <dbReference type="ARBA" id="ARBA00023065"/>
    </source>
</evidence>
<dbReference type="GO" id="GO:0006811">
    <property type="term" value="P:monoatomic ion transport"/>
    <property type="evidence" value="ECO:0007669"/>
    <property type="project" value="UniProtKB-KW"/>
</dbReference>
<evidence type="ECO:0000256" key="6">
    <source>
        <dbReference type="ARBA" id="ARBA00022692"/>
    </source>
</evidence>
<reference evidence="13" key="1">
    <citation type="submission" date="2020-03" db="EMBL/GenBank/DDBJ databases">
        <title>Five strains of Vibrio campbellii isolated from Mariana Trench.</title>
        <authorList>
            <person name="Liang J."/>
            <person name="Zhang X.-H."/>
        </authorList>
    </citation>
    <scope>NUCLEOTIDE SEQUENCE</scope>
    <source>
        <strain evidence="13">LJC014</strain>
    </source>
</reference>
<keyword evidence="3" id="KW-0813">Transport</keyword>
<dbReference type="Pfam" id="PF01554">
    <property type="entry name" value="MatE"/>
    <property type="match status" value="2"/>
</dbReference>
<dbReference type="Proteomes" id="UP001058687">
    <property type="component" value="Chromosome 1"/>
</dbReference>
<evidence type="ECO:0000256" key="12">
    <source>
        <dbReference type="SAM" id="Phobius"/>
    </source>
</evidence>
<proteinExistence type="predicted"/>
<feature type="transmembrane region" description="Helical" evidence="12">
    <location>
        <begin position="316"/>
        <end position="338"/>
    </location>
</feature>
<dbReference type="PANTHER" id="PTHR43298">
    <property type="entry name" value="MULTIDRUG RESISTANCE PROTEIN NORM-RELATED"/>
    <property type="match status" value="1"/>
</dbReference>
<dbReference type="GO" id="GO:0005886">
    <property type="term" value="C:plasma membrane"/>
    <property type="evidence" value="ECO:0007669"/>
    <property type="project" value="UniProtKB-SubCell"/>
</dbReference>
<organism evidence="13 14">
    <name type="scientific">Vibrio campbellii</name>
    <dbReference type="NCBI Taxonomy" id="680"/>
    <lineage>
        <taxon>Bacteria</taxon>
        <taxon>Pseudomonadati</taxon>
        <taxon>Pseudomonadota</taxon>
        <taxon>Gammaproteobacteria</taxon>
        <taxon>Vibrionales</taxon>
        <taxon>Vibrionaceae</taxon>
        <taxon>Vibrio</taxon>
    </lineage>
</organism>
<keyword evidence="5" id="KW-1003">Cell membrane</keyword>
<evidence type="ECO:0000256" key="10">
    <source>
        <dbReference type="ARBA" id="ARBA00030855"/>
    </source>
</evidence>
<evidence type="ECO:0000256" key="9">
    <source>
        <dbReference type="ARBA" id="ARBA00023136"/>
    </source>
</evidence>
<keyword evidence="7 12" id="KW-1133">Transmembrane helix</keyword>
<accession>A0AAE9SMX3</accession>
<evidence type="ECO:0000256" key="5">
    <source>
        <dbReference type="ARBA" id="ARBA00022475"/>
    </source>
</evidence>
<feature type="transmembrane region" description="Helical" evidence="12">
    <location>
        <begin position="193"/>
        <end position="217"/>
    </location>
</feature>
<keyword evidence="6 12" id="KW-0812">Transmembrane</keyword>
<dbReference type="GO" id="GO:0042910">
    <property type="term" value="F:xenobiotic transmembrane transporter activity"/>
    <property type="evidence" value="ECO:0007669"/>
    <property type="project" value="InterPro"/>
</dbReference>
<dbReference type="GO" id="GO:0015297">
    <property type="term" value="F:antiporter activity"/>
    <property type="evidence" value="ECO:0007669"/>
    <property type="project" value="UniProtKB-KW"/>
</dbReference>
<feature type="transmembrane region" description="Helical" evidence="12">
    <location>
        <begin position="132"/>
        <end position="155"/>
    </location>
</feature>
<dbReference type="PIRSF" id="PIRSF006603">
    <property type="entry name" value="DinF"/>
    <property type="match status" value="1"/>
</dbReference>
<evidence type="ECO:0000256" key="4">
    <source>
        <dbReference type="ARBA" id="ARBA00022449"/>
    </source>
</evidence>
<feature type="transmembrane region" description="Helical" evidence="12">
    <location>
        <begin position="162"/>
        <end position="181"/>
    </location>
</feature>
<protein>
    <recommendedName>
        <fullName evidence="2">Multidrug resistance protein NorM</fullName>
    </recommendedName>
    <alternativeName>
        <fullName evidence="11">Multidrug-efflux transporter</fullName>
    </alternativeName>
    <alternativeName>
        <fullName evidence="10">Na(+)/drug antiporter</fullName>
    </alternativeName>
</protein>
<feature type="transmembrane region" description="Helical" evidence="12">
    <location>
        <begin position="12"/>
        <end position="37"/>
    </location>
</feature>
<dbReference type="EMBL" id="CP050467">
    <property type="protein sequence ID" value="UTZ27592.1"/>
    <property type="molecule type" value="Genomic_DNA"/>
</dbReference>
<evidence type="ECO:0000313" key="13">
    <source>
        <dbReference type="EMBL" id="UTZ27592.1"/>
    </source>
</evidence>
<feature type="transmembrane region" description="Helical" evidence="12">
    <location>
        <begin position="284"/>
        <end position="304"/>
    </location>
</feature>
<dbReference type="NCBIfam" id="TIGR00797">
    <property type="entry name" value="matE"/>
    <property type="match status" value="1"/>
</dbReference>
<feature type="transmembrane region" description="Helical" evidence="12">
    <location>
        <begin position="416"/>
        <end position="436"/>
    </location>
</feature>
<sequence>MKDFTQGSLHKHILIMAIPIAINMIFQTLTNLVDVYFVGKLGGSALAGVATSGNISFINMLITQTLFTGLVTIVSHAVGRKDFEDANKIYSHGIFYGLIFSIIVLIAGELFIDSYLRSVVDDRETYLRAKDYLTWFIPFLSLQVIYTSLVAPMYAIGLAKPFLYINIISQLFNVCLTPIFINGIKNYIPGMGVSGASLASFLSGVTALLLALYYSTFRLKSLKIDLKLIRSNWDVFRRIFKVGFPSGITFLIYFITTGAIYWALNLIGALQQAGFGLGSKIGESILLPAMAIAFACPSIAGQNYAAGKHERVKQTFVITLMMSTILLSISSIICFIFPSWLPKYFSNDLSVILASSSYLQYVGLSFPILGLIFTMNGMFQALGNTIPTLISAAIRMVVLIGLIYYFSNQPYFNENIIWLLLVLCSLLQSMISYVLLRKAFTKKLK</sequence>